<dbReference type="AlphaFoldDB" id="A0A9D2GVY9"/>
<reference evidence="2" key="2">
    <citation type="submission" date="2021-04" db="EMBL/GenBank/DDBJ databases">
        <authorList>
            <person name="Gilroy R."/>
        </authorList>
    </citation>
    <scope>NUCLEOTIDE SEQUENCE</scope>
    <source>
        <strain evidence="2">CHK118-2852</strain>
    </source>
</reference>
<feature type="chain" id="PRO_5038886925" evidence="1">
    <location>
        <begin position="24"/>
        <end position="312"/>
    </location>
</feature>
<keyword evidence="1" id="KW-0732">Signal</keyword>
<evidence type="ECO:0000256" key="1">
    <source>
        <dbReference type="SAM" id="SignalP"/>
    </source>
</evidence>
<sequence length="312" mass="35738">MKQSIHILLLLSVLAFCPRTATAQKERNAATIDSLLKVVLHNDQKVRHDYNQSHDPKEKEAYLRQWDRTDSINQSIVLPIVDSIINGRLEGLSDNSWRACFMVLQHSDSPTQLKYLPFVTEYYRKGHILNYEYLIYVDRIHANQRKAQPFGSQSAEFPNGKRIFLPMLPKAKRDSLLQTLGIAPESVQIRNGEFTFTSTITDASLSVLSAFPSQPADTCTTRQEVSWLELENNEKGFILMVKTSPSRPQTGNIKIYANRQYRGTTDKDGLLMFKADKKEDIRSLRLVSSDGKEWTHTLKPFSQEQDYIIEGI</sequence>
<evidence type="ECO:0000313" key="2">
    <source>
        <dbReference type="EMBL" id="HIZ91008.1"/>
    </source>
</evidence>
<evidence type="ECO:0000313" key="3">
    <source>
        <dbReference type="Proteomes" id="UP000824108"/>
    </source>
</evidence>
<accession>A0A9D2GVY9</accession>
<feature type="signal peptide" evidence="1">
    <location>
        <begin position="1"/>
        <end position="23"/>
    </location>
</feature>
<protein>
    <submittedName>
        <fullName evidence="2">Uncharacterized protein</fullName>
    </submittedName>
</protein>
<name>A0A9D2GVY9_9BACE</name>
<gene>
    <name evidence="2" type="ORF">H9807_02625</name>
</gene>
<organism evidence="2 3">
    <name type="scientific">Candidatus Bacteroides merdavium</name>
    <dbReference type="NCBI Taxonomy" id="2838472"/>
    <lineage>
        <taxon>Bacteria</taxon>
        <taxon>Pseudomonadati</taxon>
        <taxon>Bacteroidota</taxon>
        <taxon>Bacteroidia</taxon>
        <taxon>Bacteroidales</taxon>
        <taxon>Bacteroidaceae</taxon>
        <taxon>Bacteroides</taxon>
    </lineage>
</organism>
<comment type="caution">
    <text evidence="2">The sequence shown here is derived from an EMBL/GenBank/DDBJ whole genome shotgun (WGS) entry which is preliminary data.</text>
</comment>
<dbReference type="EMBL" id="DXAV01000022">
    <property type="protein sequence ID" value="HIZ91008.1"/>
    <property type="molecule type" value="Genomic_DNA"/>
</dbReference>
<dbReference type="Proteomes" id="UP000824108">
    <property type="component" value="Unassembled WGS sequence"/>
</dbReference>
<proteinExistence type="predicted"/>
<reference evidence="2" key="1">
    <citation type="journal article" date="2021" name="PeerJ">
        <title>Extensive microbial diversity within the chicken gut microbiome revealed by metagenomics and culture.</title>
        <authorList>
            <person name="Gilroy R."/>
            <person name="Ravi A."/>
            <person name="Getino M."/>
            <person name="Pursley I."/>
            <person name="Horton D.L."/>
            <person name="Alikhan N.F."/>
            <person name="Baker D."/>
            <person name="Gharbi K."/>
            <person name="Hall N."/>
            <person name="Watson M."/>
            <person name="Adriaenssens E.M."/>
            <person name="Foster-Nyarko E."/>
            <person name="Jarju S."/>
            <person name="Secka A."/>
            <person name="Antonio M."/>
            <person name="Oren A."/>
            <person name="Chaudhuri R.R."/>
            <person name="La Ragione R."/>
            <person name="Hildebrand F."/>
            <person name="Pallen M.J."/>
        </authorList>
    </citation>
    <scope>NUCLEOTIDE SEQUENCE</scope>
    <source>
        <strain evidence="2">CHK118-2852</strain>
    </source>
</reference>